<feature type="compositionally biased region" description="Basic residues" evidence="1">
    <location>
        <begin position="318"/>
        <end position="329"/>
    </location>
</feature>
<reference evidence="2 4" key="2">
    <citation type="journal article" date="2013" name="Nature">
        <title>Insights into bilaterian evolution from three spiralian genomes.</title>
        <authorList>
            <person name="Simakov O."/>
            <person name="Marletaz F."/>
            <person name="Cho S.J."/>
            <person name="Edsinger-Gonzales E."/>
            <person name="Havlak P."/>
            <person name="Hellsten U."/>
            <person name="Kuo D.H."/>
            <person name="Larsson T."/>
            <person name="Lv J."/>
            <person name="Arendt D."/>
            <person name="Savage R."/>
            <person name="Osoegawa K."/>
            <person name="de Jong P."/>
            <person name="Grimwood J."/>
            <person name="Chapman J.A."/>
            <person name="Shapiro H."/>
            <person name="Aerts A."/>
            <person name="Otillar R.P."/>
            <person name="Terry A.Y."/>
            <person name="Boore J.L."/>
            <person name="Grigoriev I.V."/>
            <person name="Lindberg D.R."/>
            <person name="Seaver E.C."/>
            <person name="Weisblat D.A."/>
            <person name="Putnam N.H."/>
            <person name="Rokhsar D.S."/>
        </authorList>
    </citation>
    <scope>NUCLEOTIDE SEQUENCE</scope>
</reference>
<dbReference type="GeneID" id="20197844"/>
<dbReference type="GO" id="GO:0071051">
    <property type="term" value="P:poly(A)-dependent snoRNA 3'-end processing"/>
    <property type="evidence" value="ECO:0000318"/>
    <property type="project" value="GO_Central"/>
</dbReference>
<organism evidence="3 4">
    <name type="scientific">Helobdella robusta</name>
    <name type="common">Californian leech</name>
    <dbReference type="NCBI Taxonomy" id="6412"/>
    <lineage>
        <taxon>Eukaryota</taxon>
        <taxon>Metazoa</taxon>
        <taxon>Spiralia</taxon>
        <taxon>Lophotrochozoa</taxon>
        <taxon>Annelida</taxon>
        <taxon>Clitellata</taxon>
        <taxon>Hirudinea</taxon>
        <taxon>Rhynchobdellida</taxon>
        <taxon>Glossiphoniidae</taxon>
        <taxon>Helobdella</taxon>
    </lineage>
</organism>
<dbReference type="GO" id="GO:0034475">
    <property type="term" value="P:U4 snRNA 3'-end processing"/>
    <property type="evidence" value="ECO:0000318"/>
    <property type="project" value="GO_Central"/>
</dbReference>
<dbReference type="CTD" id="20197844"/>
<evidence type="ECO:0000313" key="4">
    <source>
        <dbReference type="Proteomes" id="UP000015101"/>
    </source>
</evidence>
<dbReference type="RefSeq" id="XP_009008696.1">
    <property type="nucleotide sequence ID" value="XM_009010448.1"/>
</dbReference>
<accession>T1EMP4</accession>
<name>T1EMP4_HELRO</name>
<keyword evidence="4" id="KW-1185">Reference proteome</keyword>
<dbReference type="InParanoid" id="T1EMP4"/>
<feature type="region of interest" description="Disordered" evidence="1">
    <location>
        <begin position="283"/>
        <end position="329"/>
    </location>
</feature>
<dbReference type="GO" id="GO:0000956">
    <property type="term" value="P:nuclear-transcribed mRNA catabolic process"/>
    <property type="evidence" value="ECO:0000318"/>
    <property type="project" value="GO_Central"/>
</dbReference>
<dbReference type="GO" id="GO:0071038">
    <property type="term" value="P:TRAMP-dependent tRNA surveillance pathway"/>
    <property type="evidence" value="ECO:0000318"/>
    <property type="project" value="GO_Central"/>
</dbReference>
<dbReference type="GO" id="GO:0000467">
    <property type="term" value="P:exonucleolytic trimming to generate mature 3'-end of 5.8S rRNA from tricistronic rRNA transcript (SSU-rRNA, 5.8S rRNA, LSU-rRNA)"/>
    <property type="evidence" value="ECO:0000318"/>
    <property type="project" value="GO_Central"/>
</dbReference>
<feature type="compositionally biased region" description="Basic residues" evidence="1">
    <location>
        <begin position="283"/>
        <end position="293"/>
    </location>
</feature>
<evidence type="ECO:0000313" key="3">
    <source>
        <dbReference type="EnsemblMetazoa" id="HelroP158356"/>
    </source>
</evidence>
<dbReference type="EMBL" id="KB095811">
    <property type="protein sequence ID" value="ESO11976.1"/>
    <property type="molecule type" value="Genomic_DNA"/>
</dbReference>
<dbReference type="HOGENOM" id="CLU_845381_0_0_1"/>
<sequence length="329" mass="39066">MLRVKMIYFFSLNEKSLEDLEMKVQFYSSPFKKRQPTRENKPTLYWVDSRQKRYVQAAGYSVLGLVTSKLGNNYKVDIGSHDLAVFLGVSKSGDSIVNFAPRGVSNVHNPTLSLIPPYNYKDISEEPTKNYGNNYSYYHFFGTHNTTGLIDERYPNHLVLRWNHIFLMVPPYDVVPKISDERATGEDFRVGLSGTQGNIFTQQNAYTQTDETTNREILNKRKTHLTAIHHDWYAKYFRRDETTNREISNKKKTHLTAIHHDWYAKHYRRGTFSYIKRCSIKQRRKRNYRRHTRNYTTDETRREEEHKTHTSLLERRNKTGRTQHNSRNR</sequence>
<protein>
    <submittedName>
        <fullName evidence="2 3">Uncharacterized protein</fullName>
    </submittedName>
</protein>
<dbReference type="InterPro" id="IPR026699">
    <property type="entry name" value="Exosome_RNA_bind1/RRP40/RRP4"/>
</dbReference>
<evidence type="ECO:0000313" key="2">
    <source>
        <dbReference type="EMBL" id="ESO11976.1"/>
    </source>
</evidence>
<proteinExistence type="predicted"/>
<reference evidence="3" key="3">
    <citation type="submission" date="2015-06" db="UniProtKB">
        <authorList>
            <consortium name="EnsemblMetazoa"/>
        </authorList>
    </citation>
    <scope>IDENTIFICATION</scope>
</reference>
<dbReference type="PANTHER" id="PTHR21321:SF1">
    <property type="entry name" value="EXOSOME COMPLEX COMPONENT RRP40"/>
    <property type="match status" value="1"/>
</dbReference>
<gene>
    <name evidence="3" type="primary">20197844</name>
    <name evidence="2" type="ORF">HELRODRAFT_158356</name>
</gene>
<dbReference type="PANTHER" id="PTHR21321">
    <property type="entry name" value="PNAS-3 RELATED"/>
    <property type="match status" value="1"/>
</dbReference>
<dbReference type="KEGG" id="hro:HELRODRAFT_158356"/>
<reference evidence="4" key="1">
    <citation type="submission" date="2012-12" db="EMBL/GenBank/DDBJ databases">
        <authorList>
            <person name="Hellsten U."/>
            <person name="Grimwood J."/>
            <person name="Chapman J.A."/>
            <person name="Shapiro H."/>
            <person name="Aerts A."/>
            <person name="Otillar R.P."/>
            <person name="Terry A.Y."/>
            <person name="Boore J.L."/>
            <person name="Simakov O."/>
            <person name="Marletaz F."/>
            <person name="Cho S.-J."/>
            <person name="Edsinger-Gonzales E."/>
            <person name="Havlak P."/>
            <person name="Kuo D.-H."/>
            <person name="Larsson T."/>
            <person name="Lv J."/>
            <person name="Arendt D."/>
            <person name="Savage R."/>
            <person name="Osoegawa K."/>
            <person name="de Jong P."/>
            <person name="Lindberg D.R."/>
            <person name="Seaver E.C."/>
            <person name="Weisblat D.A."/>
            <person name="Putnam N.H."/>
            <person name="Grigoriev I.V."/>
            <person name="Rokhsar D.S."/>
        </authorList>
    </citation>
    <scope>NUCLEOTIDE SEQUENCE</scope>
</reference>
<dbReference type="OrthoDB" id="340500at2759"/>
<evidence type="ECO:0000256" key="1">
    <source>
        <dbReference type="SAM" id="MobiDB-lite"/>
    </source>
</evidence>
<dbReference type="GO" id="GO:0071035">
    <property type="term" value="P:nuclear polyadenylation-dependent rRNA catabolic process"/>
    <property type="evidence" value="ECO:0000318"/>
    <property type="project" value="GO_Central"/>
</dbReference>
<dbReference type="GO" id="GO:0071034">
    <property type="term" value="P:CUT catabolic process"/>
    <property type="evidence" value="ECO:0000318"/>
    <property type="project" value="GO_Central"/>
</dbReference>
<dbReference type="Proteomes" id="UP000015101">
    <property type="component" value="Unassembled WGS sequence"/>
</dbReference>
<dbReference type="GO" id="GO:0003723">
    <property type="term" value="F:RNA binding"/>
    <property type="evidence" value="ECO:0000318"/>
    <property type="project" value="GO_Central"/>
</dbReference>
<dbReference type="EnsemblMetazoa" id="HelroT158356">
    <property type="protein sequence ID" value="HelroP158356"/>
    <property type="gene ID" value="HelroG158356"/>
</dbReference>
<dbReference type="AlphaFoldDB" id="T1EMP4"/>
<dbReference type="EMBL" id="AMQM01000015">
    <property type="status" value="NOT_ANNOTATED_CDS"/>
    <property type="molecule type" value="Genomic_DNA"/>
</dbReference>
<feature type="compositionally biased region" description="Basic and acidic residues" evidence="1">
    <location>
        <begin position="296"/>
        <end position="317"/>
    </location>
</feature>
<dbReference type="GO" id="GO:0000177">
    <property type="term" value="C:cytoplasmic exosome (RNase complex)"/>
    <property type="evidence" value="ECO:0000318"/>
    <property type="project" value="GO_Central"/>
</dbReference>
<dbReference type="GO" id="GO:0000176">
    <property type="term" value="C:nuclear exosome (RNase complex)"/>
    <property type="evidence" value="ECO:0000318"/>
    <property type="project" value="GO_Central"/>
</dbReference>